<evidence type="ECO:0000256" key="5">
    <source>
        <dbReference type="ARBA" id="ARBA00022801"/>
    </source>
</evidence>
<evidence type="ECO:0000256" key="3">
    <source>
        <dbReference type="ARBA" id="ARBA00022670"/>
    </source>
</evidence>
<keyword evidence="7 8" id="KW-0472">Membrane</keyword>
<dbReference type="NCBIfam" id="TIGR04128">
    <property type="entry name" value="exoso_Fjoh_1448"/>
    <property type="match status" value="1"/>
</dbReference>
<dbReference type="AlphaFoldDB" id="A0A2G1VN80"/>
<dbReference type="NCBIfam" id="TIGR04178">
    <property type="entry name" value="exo_archaeo"/>
    <property type="match status" value="1"/>
</dbReference>
<keyword evidence="10" id="KW-1185">Reference proteome</keyword>
<evidence type="ECO:0000256" key="1">
    <source>
        <dbReference type="ARBA" id="ARBA00004651"/>
    </source>
</evidence>
<evidence type="ECO:0000256" key="2">
    <source>
        <dbReference type="ARBA" id="ARBA00022475"/>
    </source>
</evidence>
<keyword evidence="6 8" id="KW-1133">Transmembrane helix</keyword>
<dbReference type="RefSeq" id="WP_099647387.1">
    <property type="nucleotide sequence ID" value="NZ_KZ319299.1"/>
</dbReference>
<evidence type="ECO:0000313" key="10">
    <source>
        <dbReference type="Proteomes" id="UP000229433"/>
    </source>
</evidence>
<reference evidence="9 10" key="1">
    <citation type="submission" date="2017-08" db="EMBL/GenBank/DDBJ databases">
        <title>The whole genome shortgun sequences of strain Leeuwenhoekiella nanhaiensis G18 from the South China Sea.</title>
        <authorList>
            <person name="Liu Q."/>
        </authorList>
    </citation>
    <scope>NUCLEOTIDE SEQUENCE [LARGE SCALE GENOMIC DNA]</scope>
    <source>
        <strain evidence="9 10">G18</strain>
    </source>
</reference>
<dbReference type="Proteomes" id="UP000229433">
    <property type="component" value="Unassembled WGS sequence"/>
</dbReference>
<organism evidence="9 10">
    <name type="scientific">Leeuwenhoekiella nanhaiensis</name>
    <dbReference type="NCBI Taxonomy" id="1655491"/>
    <lineage>
        <taxon>Bacteria</taxon>
        <taxon>Pseudomonadati</taxon>
        <taxon>Bacteroidota</taxon>
        <taxon>Flavobacteriia</taxon>
        <taxon>Flavobacteriales</taxon>
        <taxon>Flavobacteriaceae</taxon>
        <taxon>Leeuwenhoekiella</taxon>
    </lineage>
</organism>
<dbReference type="InterPro" id="IPR026323">
    <property type="entry name" value="Exosortase-related_prot_XrtF"/>
</dbReference>
<evidence type="ECO:0000313" key="9">
    <source>
        <dbReference type="EMBL" id="PHQ28213.1"/>
    </source>
</evidence>
<protein>
    <submittedName>
        <fullName evidence="9">Exosortase family protein XrtF</fullName>
    </submittedName>
</protein>
<keyword evidence="2" id="KW-1003">Cell membrane</keyword>
<dbReference type="EMBL" id="NQXA01000018">
    <property type="protein sequence ID" value="PHQ28213.1"/>
    <property type="molecule type" value="Genomic_DNA"/>
</dbReference>
<feature type="transmembrane region" description="Helical" evidence="8">
    <location>
        <begin position="116"/>
        <end position="142"/>
    </location>
</feature>
<feature type="transmembrane region" description="Helical" evidence="8">
    <location>
        <begin position="84"/>
        <end position="109"/>
    </location>
</feature>
<dbReference type="OrthoDB" id="678161at2"/>
<name>A0A2G1VN80_9FLAO</name>
<dbReference type="GO" id="GO:0008233">
    <property type="term" value="F:peptidase activity"/>
    <property type="evidence" value="ECO:0007669"/>
    <property type="project" value="UniProtKB-KW"/>
</dbReference>
<evidence type="ECO:0000256" key="6">
    <source>
        <dbReference type="ARBA" id="ARBA00022989"/>
    </source>
</evidence>
<keyword evidence="3" id="KW-0645">Protease</keyword>
<dbReference type="Pfam" id="PF09721">
    <property type="entry name" value="Exosortase_EpsH"/>
    <property type="match status" value="1"/>
</dbReference>
<keyword evidence="5" id="KW-0378">Hydrolase</keyword>
<comment type="caution">
    <text evidence="9">The sequence shown here is derived from an EMBL/GenBank/DDBJ whole genome shotgun (WGS) entry which is preliminary data.</text>
</comment>
<dbReference type="InterPro" id="IPR019127">
    <property type="entry name" value="Exosortase"/>
</dbReference>
<sequence length="180" mass="20810">MLQLIRKYKSVLFFILTFLGVYLVLSFCYAMYLKYAQSEAYYPDYITHRVAQQSESLVNILGYRGEIEPHPDEASMKLFVNELFVARVVEGCNAVSVLILFAAFVLAFYQGLRSTLLFVFGGGVLIYAVNIIRIALLSIGLYAYPDYKELLHDVVFPGIIYGLVVVLWLFWIRRFKEQMR</sequence>
<keyword evidence="4 8" id="KW-0812">Transmembrane</keyword>
<evidence type="ECO:0000256" key="7">
    <source>
        <dbReference type="ARBA" id="ARBA00023136"/>
    </source>
</evidence>
<evidence type="ECO:0000256" key="4">
    <source>
        <dbReference type="ARBA" id="ARBA00022692"/>
    </source>
</evidence>
<dbReference type="GO" id="GO:0006508">
    <property type="term" value="P:proteolysis"/>
    <property type="evidence" value="ECO:0007669"/>
    <property type="project" value="UniProtKB-KW"/>
</dbReference>
<gene>
    <name evidence="9" type="primary">xrtF</name>
    <name evidence="9" type="ORF">CJ305_16250</name>
</gene>
<dbReference type="InterPro" id="IPR026392">
    <property type="entry name" value="Exo/Archaeosortase_dom"/>
</dbReference>
<evidence type="ECO:0000256" key="8">
    <source>
        <dbReference type="SAM" id="Phobius"/>
    </source>
</evidence>
<accession>A0A2G1VN80</accession>
<feature type="transmembrane region" description="Helical" evidence="8">
    <location>
        <begin position="12"/>
        <end position="32"/>
    </location>
</feature>
<dbReference type="GO" id="GO:0005886">
    <property type="term" value="C:plasma membrane"/>
    <property type="evidence" value="ECO:0007669"/>
    <property type="project" value="UniProtKB-SubCell"/>
</dbReference>
<feature type="transmembrane region" description="Helical" evidence="8">
    <location>
        <begin position="154"/>
        <end position="172"/>
    </location>
</feature>
<proteinExistence type="predicted"/>
<comment type="subcellular location">
    <subcellularLocation>
        <location evidence="1">Cell membrane</location>
        <topology evidence="1">Multi-pass membrane protein</topology>
    </subcellularLocation>
</comment>